<protein>
    <recommendedName>
        <fullName evidence="2">EamA domain-containing protein</fullName>
    </recommendedName>
</protein>
<keyword evidence="1" id="KW-1133">Transmembrane helix</keyword>
<dbReference type="AlphaFoldDB" id="X1A5B9"/>
<keyword evidence="1" id="KW-0472">Membrane</keyword>
<dbReference type="GO" id="GO:0016020">
    <property type="term" value="C:membrane"/>
    <property type="evidence" value="ECO:0007669"/>
    <property type="project" value="InterPro"/>
</dbReference>
<sequence>MENYNLKKGLICGTFGVLGISLQPIIANSRPSAIDPYIFAAVTALIMATIFFPLFVLERHKLKSSIEVNSDEKLYSLLNGWKKKKNLKFLAIIGITFSIVPVLLFLSFDLAGAINSSLTLKSEVFFALLFGYIFLKEKRISKVQLLFCATLFFGVYIAITQGSFNLLEFNIGVLILLIDVALFTLVHTFTKSRFDRNELSPIQVVFIRS</sequence>
<feature type="transmembrane region" description="Helical" evidence="1">
    <location>
        <begin position="37"/>
        <end position="57"/>
    </location>
</feature>
<proteinExistence type="predicted"/>
<dbReference type="InterPro" id="IPR037185">
    <property type="entry name" value="EmrE-like"/>
</dbReference>
<dbReference type="SUPFAM" id="SSF103481">
    <property type="entry name" value="Multidrug resistance efflux transporter EmrE"/>
    <property type="match status" value="1"/>
</dbReference>
<comment type="caution">
    <text evidence="3">The sequence shown here is derived from an EMBL/GenBank/DDBJ whole genome shotgun (WGS) entry which is preliminary data.</text>
</comment>
<gene>
    <name evidence="3" type="ORF">S01H4_10508</name>
</gene>
<accession>X1A5B9</accession>
<keyword evidence="1" id="KW-0812">Transmembrane</keyword>
<reference evidence="3" key="1">
    <citation type="journal article" date="2014" name="Front. Microbiol.">
        <title>High frequency of phylogenetically diverse reductive dehalogenase-homologous genes in deep subseafloor sedimentary metagenomes.</title>
        <authorList>
            <person name="Kawai M."/>
            <person name="Futagami T."/>
            <person name="Toyoda A."/>
            <person name="Takaki Y."/>
            <person name="Nishi S."/>
            <person name="Hori S."/>
            <person name="Arai W."/>
            <person name="Tsubouchi T."/>
            <person name="Morono Y."/>
            <person name="Uchiyama I."/>
            <person name="Ito T."/>
            <person name="Fujiyama A."/>
            <person name="Inagaki F."/>
            <person name="Takami H."/>
        </authorList>
    </citation>
    <scope>NUCLEOTIDE SEQUENCE</scope>
    <source>
        <strain evidence="3">Expedition CK06-06</strain>
    </source>
</reference>
<evidence type="ECO:0000259" key="2">
    <source>
        <dbReference type="Pfam" id="PF00892"/>
    </source>
</evidence>
<organism evidence="3">
    <name type="scientific">marine sediment metagenome</name>
    <dbReference type="NCBI Taxonomy" id="412755"/>
    <lineage>
        <taxon>unclassified sequences</taxon>
        <taxon>metagenomes</taxon>
        <taxon>ecological metagenomes</taxon>
    </lineage>
</organism>
<evidence type="ECO:0000256" key="1">
    <source>
        <dbReference type="SAM" id="Phobius"/>
    </source>
</evidence>
<feature type="transmembrane region" description="Helical" evidence="1">
    <location>
        <begin position="89"/>
        <end position="108"/>
    </location>
</feature>
<feature type="non-terminal residue" evidence="3">
    <location>
        <position position="209"/>
    </location>
</feature>
<feature type="domain" description="EamA" evidence="2">
    <location>
        <begin position="8"/>
        <end position="159"/>
    </location>
</feature>
<dbReference type="Pfam" id="PF00892">
    <property type="entry name" value="EamA"/>
    <property type="match status" value="1"/>
</dbReference>
<feature type="transmembrane region" description="Helical" evidence="1">
    <location>
        <begin position="142"/>
        <end position="159"/>
    </location>
</feature>
<evidence type="ECO:0000313" key="3">
    <source>
        <dbReference type="EMBL" id="GAG65382.1"/>
    </source>
</evidence>
<dbReference type="EMBL" id="BART01004038">
    <property type="protein sequence ID" value="GAG65382.1"/>
    <property type="molecule type" value="Genomic_DNA"/>
</dbReference>
<name>X1A5B9_9ZZZZ</name>
<dbReference type="InterPro" id="IPR000620">
    <property type="entry name" value="EamA_dom"/>
</dbReference>
<feature type="transmembrane region" description="Helical" evidence="1">
    <location>
        <begin position="171"/>
        <end position="190"/>
    </location>
</feature>
<feature type="transmembrane region" description="Helical" evidence="1">
    <location>
        <begin position="114"/>
        <end position="135"/>
    </location>
</feature>